<keyword evidence="3" id="KW-1185">Reference proteome</keyword>
<organism evidence="2 3">
    <name type="scientific">Cytospora paraplurivora</name>
    <dbReference type="NCBI Taxonomy" id="2898453"/>
    <lineage>
        <taxon>Eukaryota</taxon>
        <taxon>Fungi</taxon>
        <taxon>Dikarya</taxon>
        <taxon>Ascomycota</taxon>
        <taxon>Pezizomycotina</taxon>
        <taxon>Sordariomycetes</taxon>
        <taxon>Sordariomycetidae</taxon>
        <taxon>Diaporthales</taxon>
        <taxon>Cytosporaceae</taxon>
        <taxon>Cytospora</taxon>
    </lineage>
</organism>
<dbReference type="AlphaFoldDB" id="A0AAN9YCP0"/>
<dbReference type="EMBL" id="JAJSPL020000052">
    <property type="protein sequence ID" value="KAK7732291.1"/>
    <property type="molecule type" value="Genomic_DNA"/>
</dbReference>
<protein>
    <submittedName>
        <fullName evidence="2">Uncharacterized protein</fullName>
    </submittedName>
</protein>
<evidence type="ECO:0000313" key="2">
    <source>
        <dbReference type="EMBL" id="KAK7732291.1"/>
    </source>
</evidence>
<feature type="region of interest" description="Disordered" evidence="1">
    <location>
        <begin position="123"/>
        <end position="145"/>
    </location>
</feature>
<dbReference type="Proteomes" id="UP001320245">
    <property type="component" value="Unassembled WGS sequence"/>
</dbReference>
<feature type="region of interest" description="Disordered" evidence="1">
    <location>
        <begin position="1"/>
        <end position="27"/>
    </location>
</feature>
<proteinExistence type="predicted"/>
<evidence type="ECO:0000313" key="3">
    <source>
        <dbReference type="Proteomes" id="UP001320245"/>
    </source>
</evidence>
<gene>
    <name evidence="2" type="ORF">SLS53_008582</name>
</gene>
<evidence type="ECO:0000256" key="1">
    <source>
        <dbReference type="SAM" id="MobiDB-lite"/>
    </source>
</evidence>
<name>A0AAN9YCP0_9PEZI</name>
<comment type="caution">
    <text evidence="2">The sequence shown here is derived from an EMBL/GenBank/DDBJ whole genome shotgun (WGS) entry which is preliminary data.</text>
</comment>
<sequence>MGLFKKSKGKGTDTKPPPPKFQWDYEDGEVSDVDQRLDRSIMNRLGTTMNQTESTERLLEEDINANKLFENVPGYNEKLKKAQDQQKKPSHYRYPPESLIMGPGWLQEKREAGEDPAAEELFKEVNKDKHAPKGPDAGKELRRTSSAVIKAEAAMMALFSSSGERTVRYEGEDPKAEKLFEPVPEFRRNLRPASENPEED</sequence>
<feature type="compositionally biased region" description="Basic and acidic residues" evidence="1">
    <location>
        <begin position="123"/>
        <end position="143"/>
    </location>
</feature>
<feature type="region of interest" description="Disordered" evidence="1">
    <location>
        <begin position="76"/>
        <end position="101"/>
    </location>
</feature>
<feature type="compositionally biased region" description="Basic and acidic residues" evidence="1">
    <location>
        <begin position="77"/>
        <end position="87"/>
    </location>
</feature>
<reference evidence="2 3" key="1">
    <citation type="journal article" date="2023" name="PLoS ONE">
        <title>Cytospora paraplurivora sp. nov. isolated from orchards with fruit tree decline syndrome in Ontario, Canada.</title>
        <authorList>
            <person name="Ilyukhin E."/>
            <person name="Nguyen H.D.T."/>
            <person name="Castle A.J."/>
            <person name="Ellouze W."/>
        </authorList>
    </citation>
    <scope>NUCLEOTIDE SEQUENCE [LARGE SCALE GENOMIC DNA]</scope>
    <source>
        <strain evidence="2 3">FDS-564</strain>
    </source>
</reference>
<accession>A0AAN9YCP0</accession>